<organism evidence="2">
    <name type="scientific">human gut metagenome</name>
    <dbReference type="NCBI Taxonomy" id="408170"/>
    <lineage>
        <taxon>unclassified sequences</taxon>
        <taxon>metagenomes</taxon>
        <taxon>organismal metagenomes</taxon>
    </lineage>
</organism>
<dbReference type="AlphaFoldDB" id="K1U7L2"/>
<sequence>MKLKKILHSLTSFVTIFALTSGIIITYAPAGAEDLTVDDIKDRIEQIKQDNAQRRDEIDRIEGDITDKQETSTKTDQSAERAEGA</sequence>
<evidence type="ECO:0000313" key="2">
    <source>
        <dbReference type="EMBL" id="EKC81267.1"/>
    </source>
</evidence>
<proteinExistence type="predicted"/>
<feature type="region of interest" description="Disordered" evidence="1">
    <location>
        <begin position="48"/>
        <end position="85"/>
    </location>
</feature>
<accession>K1U7L2</accession>
<gene>
    <name evidence="2" type="ORF">LEA_00521</name>
</gene>
<evidence type="ECO:0000256" key="1">
    <source>
        <dbReference type="SAM" id="MobiDB-lite"/>
    </source>
</evidence>
<protein>
    <submittedName>
        <fullName evidence="2">Membrane-bound metallopeptidase</fullName>
    </submittedName>
</protein>
<comment type="caution">
    <text evidence="2">The sequence shown here is derived from an EMBL/GenBank/DDBJ whole genome shotgun (WGS) entry which is preliminary data.</text>
</comment>
<dbReference type="EMBL" id="AJWY01000377">
    <property type="protein sequence ID" value="EKC81267.1"/>
    <property type="molecule type" value="Genomic_DNA"/>
</dbReference>
<reference evidence="2" key="1">
    <citation type="journal article" date="2013" name="Environ. Microbiol.">
        <title>Microbiota from the distal guts of lean and obese adolescents exhibit partial functional redundancy besides clear differences in community structure.</title>
        <authorList>
            <person name="Ferrer M."/>
            <person name="Ruiz A."/>
            <person name="Lanza F."/>
            <person name="Haange S.B."/>
            <person name="Oberbach A."/>
            <person name="Till H."/>
            <person name="Bargiela R."/>
            <person name="Campoy C."/>
            <person name="Segura M.T."/>
            <person name="Richter M."/>
            <person name="von Bergen M."/>
            <person name="Seifert J."/>
            <person name="Suarez A."/>
        </authorList>
    </citation>
    <scope>NUCLEOTIDE SEQUENCE</scope>
</reference>
<feature type="non-terminal residue" evidence="2">
    <location>
        <position position="85"/>
    </location>
</feature>
<name>K1U7L2_9ZZZZ</name>